<evidence type="ECO:0000313" key="3">
    <source>
        <dbReference type="EMBL" id="CAG9799083.1"/>
    </source>
</evidence>
<feature type="region of interest" description="Disordered" evidence="1">
    <location>
        <begin position="103"/>
        <end position="141"/>
    </location>
</feature>
<feature type="signal peptide" evidence="2">
    <location>
        <begin position="1"/>
        <end position="19"/>
    </location>
</feature>
<feature type="chain" id="PRO_5040238292" evidence="2">
    <location>
        <begin position="20"/>
        <end position="291"/>
    </location>
</feature>
<dbReference type="Proteomes" id="UP001153620">
    <property type="component" value="Chromosome 1"/>
</dbReference>
<keyword evidence="4" id="KW-1185">Reference proteome</keyword>
<sequence>MYLQIFVLIFLINLSNVAAKENDTSDAKKSDSRTIYDQRQTGKYNVHVNIKDVQFFSLSDSISSLGDYGSYDYGEYGQVDGDGDYDISHLTVNPIFAFLGTQSKPTKPSTTTQPTTEKVDFSSSTLVSQELSSSPNKETTTMKQEIQTTVKQENISNTFLSSTTAKPALGPLKLNESIDYEEIPVEVQYYRANHPKLPLAYASLLQNHNRHAINLKRHRQPSVVQILDGRRNNNVKIVESGDDQERTVKICGRGEFRDSNGRCRIKVNGRKHVRGLRRVFNALSSILPKSK</sequence>
<gene>
    <name evidence="3" type="ORF">CHIRRI_LOCUS2058</name>
</gene>
<dbReference type="OrthoDB" id="7790568at2759"/>
<proteinExistence type="predicted"/>
<evidence type="ECO:0000256" key="2">
    <source>
        <dbReference type="SAM" id="SignalP"/>
    </source>
</evidence>
<name>A0A9N9RLG2_9DIPT</name>
<evidence type="ECO:0000256" key="1">
    <source>
        <dbReference type="SAM" id="MobiDB-lite"/>
    </source>
</evidence>
<reference evidence="3" key="2">
    <citation type="submission" date="2022-10" db="EMBL/GenBank/DDBJ databases">
        <authorList>
            <consortium name="ENA_rothamsted_submissions"/>
            <consortium name="culmorum"/>
            <person name="King R."/>
        </authorList>
    </citation>
    <scope>NUCLEOTIDE SEQUENCE</scope>
</reference>
<keyword evidence="2" id="KW-0732">Signal</keyword>
<feature type="compositionally biased region" description="Low complexity" evidence="1">
    <location>
        <begin position="103"/>
        <end position="134"/>
    </location>
</feature>
<organism evidence="3 4">
    <name type="scientific">Chironomus riparius</name>
    <dbReference type="NCBI Taxonomy" id="315576"/>
    <lineage>
        <taxon>Eukaryota</taxon>
        <taxon>Metazoa</taxon>
        <taxon>Ecdysozoa</taxon>
        <taxon>Arthropoda</taxon>
        <taxon>Hexapoda</taxon>
        <taxon>Insecta</taxon>
        <taxon>Pterygota</taxon>
        <taxon>Neoptera</taxon>
        <taxon>Endopterygota</taxon>
        <taxon>Diptera</taxon>
        <taxon>Nematocera</taxon>
        <taxon>Chironomoidea</taxon>
        <taxon>Chironomidae</taxon>
        <taxon>Chironominae</taxon>
        <taxon>Chironomus</taxon>
    </lineage>
</organism>
<dbReference type="EMBL" id="OU895877">
    <property type="protein sequence ID" value="CAG9799083.1"/>
    <property type="molecule type" value="Genomic_DNA"/>
</dbReference>
<reference evidence="3" key="1">
    <citation type="submission" date="2022-01" db="EMBL/GenBank/DDBJ databases">
        <authorList>
            <person name="King R."/>
        </authorList>
    </citation>
    <scope>NUCLEOTIDE SEQUENCE</scope>
</reference>
<evidence type="ECO:0000313" key="4">
    <source>
        <dbReference type="Proteomes" id="UP001153620"/>
    </source>
</evidence>
<protein>
    <submittedName>
        <fullName evidence="3">Uncharacterized protein</fullName>
    </submittedName>
</protein>
<accession>A0A9N9RLG2</accession>
<dbReference type="AlphaFoldDB" id="A0A9N9RLG2"/>